<dbReference type="InterPro" id="IPR056180">
    <property type="entry name" value="ZPR1_jr_dom"/>
</dbReference>
<dbReference type="Pfam" id="PF03367">
    <property type="entry name" value="Zn_ribbon_ZPR1"/>
    <property type="match status" value="1"/>
</dbReference>
<evidence type="ECO:0000256" key="2">
    <source>
        <dbReference type="ARBA" id="ARBA00022723"/>
    </source>
</evidence>
<dbReference type="GeneID" id="5411084"/>
<name>A7I4F3_METB6</name>
<dbReference type="Pfam" id="PF22794">
    <property type="entry name" value="jr-ZPR1"/>
    <property type="match status" value="1"/>
</dbReference>
<dbReference type="STRING" id="456442.Mboo_0090"/>
<dbReference type="KEGG" id="mbn:Mboo_0090"/>
<dbReference type="InterPro" id="IPR042451">
    <property type="entry name" value="ZPR1_A/B_dom"/>
</dbReference>
<keyword evidence="4" id="KW-0862">Zinc</keyword>
<evidence type="ECO:0000256" key="4">
    <source>
        <dbReference type="ARBA" id="ARBA00022833"/>
    </source>
</evidence>
<accession>A7I4F3</accession>
<proteinExistence type="inferred from homology"/>
<evidence type="ECO:0000313" key="6">
    <source>
        <dbReference type="EMBL" id="ABS54614.1"/>
    </source>
</evidence>
<keyword evidence="3" id="KW-0863">Zinc-finger</keyword>
<dbReference type="Proteomes" id="UP000002408">
    <property type="component" value="Chromosome"/>
</dbReference>
<dbReference type="Gene3D" id="2.60.120.1040">
    <property type="entry name" value="ZPR1, A/B domain"/>
    <property type="match status" value="1"/>
</dbReference>
<dbReference type="PANTHER" id="PTHR10876">
    <property type="entry name" value="ZINC FINGER PROTEIN ZPR1"/>
    <property type="match status" value="1"/>
</dbReference>
<dbReference type="NCBIfam" id="TIGR00310">
    <property type="entry name" value="ZPR1_znf"/>
    <property type="match status" value="1"/>
</dbReference>
<evidence type="ECO:0000256" key="1">
    <source>
        <dbReference type="ARBA" id="ARBA00008354"/>
    </source>
</evidence>
<evidence type="ECO:0000313" key="7">
    <source>
        <dbReference type="Proteomes" id="UP000002408"/>
    </source>
</evidence>
<dbReference type="InterPro" id="IPR004470">
    <property type="entry name" value="ZPR1-like_arc"/>
</dbReference>
<dbReference type="OrthoDB" id="14924at2157"/>
<sequence length="179" mass="19822">MRTVVPGPCPYCNTEIEYLYQTENIPYFSDILIISAICPACGYRYVDTQLLKNADPTRYELAVETRDDLDVRVVRSMTAHLEVPELGVRIDPGPACEGFVSNVEGVLDRIAQAIHAGIRDGDETEKENGRVLLERIASIKAGKLPMTLILQDPMGNSMIVSDKAVKKPVAEDEPEECEP</sequence>
<protein>
    <submittedName>
        <fullName evidence="6">ZPR1-related zinc finger protein</fullName>
    </submittedName>
</protein>
<evidence type="ECO:0000259" key="5">
    <source>
        <dbReference type="SMART" id="SM00709"/>
    </source>
</evidence>
<evidence type="ECO:0000256" key="3">
    <source>
        <dbReference type="ARBA" id="ARBA00022771"/>
    </source>
</evidence>
<dbReference type="InterPro" id="IPR040141">
    <property type="entry name" value="ZPR1"/>
</dbReference>
<dbReference type="eggNOG" id="arCOG04265">
    <property type="taxonomic scope" value="Archaea"/>
</dbReference>
<dbReference type="AlphaFoldDB" id="A7I4F3"/>
<dbReference type="InterPro" id="IPR004457">
    <property type="entry name" value="Znf_ZPR1"/>
</dbReference>
<dbReference type="HOGENOM" id="CLU_107446_0_0_2"/>
<dbReference type="Gene3D" id="2.20.25.420">
    <property type="entry name" value="ZPR1, zinc finger domain"/>
    <property type="match status" value="1"/>
</dbReference>
<dbReference type="InterPro" id="IPR042452">
    <property type="entry name" value="ZPR1_Znf1/2"/>
</dbReference>
<keyword evidence="2" id="KW-0479">Metal-binding</keyword>
<dbReference type="EMBL" id="CP000780">
    <property type="protein sequence ID" value="ABS54614.1"/>
    <property type="molecule type" value="Genomic_DNA"/>
</dbReference>
<keyword evidence="7" id="KW-1185">Reference proteome</keyword>
<dbReference type="GO" id="GO:0008270">
    <property type="term" value="F:zinc ion binding"/>
    <property type="evidence" value="ECO:0007669"/>
    <property type="project" value="UniProtKB-KW"/>
</dbReference>
<comment type="similarity">
    <text evidence="1">Belongs to the ZPR1 family.</text>
</comment>
<reference evidence="7" key="1">
    <citation type="journal article" date="2015" name="Microbiology">
        <title>Genome of Methanoregula boonei 6A8 reveals adaptations to oligotrophic peatland environments.</title>
        <authorList>
            <person name="Braeuer S."/>
            <person name="Cadillo-Quiroz H."/>
            <person name="Kyrpides N."/>
            <person name="Woyke T."/>
            <person name="Goodwin L."/>
            <person name="Detter C."/>
            <person name="Podell S."/>
            <person name="Yavitt J.B."/>
            <person name="Zinder S.H."/>
        </authorList>
    </citation>
    <scope>NUCLEOTIDE SEQUENCE [LARGE SCALE GENOMIC DNA]</scope>
    <source>
        <strain evidence="7">DSM 21154 / JCM 14090 / 6A8</strain>
    </source>
</reference>
<dbReference type="SMART" id="SM00709">
    <property type="entry name" value="Zpr1"/>
    <property type="match status" value="1"/>
</dbReference>
<organism evidence="6 7">
    <name type="scientific">Methanoregula boonei (strain DSM 21154 / JCM 14090 / 6A8)</name>
    <dbReference type="NCBI Taxonomy" id="456442"/>
    <lineage>
        <taxon>Archaea</taxon>
        <taxon>Methanobacteriati</taxon>
        <taxon>Methanobacteriota</taxon>
        <taxon>Stenosarchaea group</taxon>
        <taxon>Methanomicrobia</taxon>
        <taxon>Methanomicrobiales</taxon>
        <taxon>Methanoregulaceae</taxon>
        <taxon>Methanoregula</taxon>
    </lineage>
</organism>
<gene>
    <name evidence="6" type="ordered locus">Mboo_0090</name>
</gene>
<dbReference type="PANTHER" id="PTHR10876:SF0">
    <property type="entry name" value="ZINC FINGER PROTEIN ZPR1"/>
    <property type="match status" value="1"/>
</dbReference>
<dbReference type="NCBIfam" id="TIGR00340">
    <property type="entry name" value="zpr1_rel"/>
    <property type="match status" value="1"/>
</dbReference>
<feature type="domain" description="Zinc finger ZPR1-type" evidence="5">
    <location>
        <begin position="7"/>
        <end position="161"/>
    </location>
</feature>
<dbReference type="RefSeq" id="WP_011991102.1">
    <property type="nucleotide sequence ID" value="NC_009712.1"/>
</dbReference>